<name>A0AAD7ISJ0_9AGAR</name>
<accession>A0AAD7ISJ0</accession>
<protein>
    <submittedName>
        <fullName evidence="2">Uncharacterized protein</fullName>
    </submittedName>
</protein>
<dbReference type="EMBL" id="JARJLG010000085">
    <property type="protein sequence ID" value="KAJ7749599.1"/>
    <property type="molecule type" value="Genomic_DNA"/>
</dbReference>
<proteinExistence type="predicted"/>
<sequence>MQTGTRLRELFATLLLFCEPLQPGNLWMEFWQHICDDLPQRLQIMGRRDPTEEDRYDYGL</sequence>
<feature type="signal peptide" evidence="1">
    <location>
        <begin position="1"/>
        <end position="23"/>
    </location>
</feature>
<dbReference type="Proteomes" id="UP001215280">
    <property type="component" value="Unassembled WGS sequence"/>
</dbReference>
<keyword evidence="1" id="KW-0732">Signal</keyword>
<evidence type="ECO:0000256" key="1">
    <source>
        <dbReference type="SAM" id="SignalP"/>
    </source>
</evidence>
<feature type="chain" id="PRO_5042075169" evidence="1">
    <location>
        <begin position="24"/>
        <end position="60"/>
    </location>
</feature>
<comment type="caution">
    <text evidence="2">The sequence shown here is derived from an EMBL/GenBank/DDBJ whole genome shotgun (WGS) entry which is preliminary data.</text>
</comment>
<feature type="non-terminal residue" evidence="2">
    <location>
        <position position="60"/>
    </location>
</feature>
<dbReference type="AlphaFoldDB" id="A0AAD7ISJ0"/>
<reference evidence="2" key="1">
    <citation type="submission" date="2023-03" db="EMBL/GenBank/DDBJ databases">
        <title>Massive genome expansion in bonnet fungi (Mycena s.s.) driven by repeated elements and novel gene families across ecological guilds.</title>
        <authorList>
            <consortium name="Lawrence Berkeley National Laboratory"/>
            <person name="Harder C.B."/>
            <person name="Miyauchi S."/>
            <person name="Viragh M."/>
            <person name="Kuo A."/>
            <person name="Thoen E."/>
            <person name="Andreopoulos B."/>
            <person name="Lu D."/>
            <person name="Skrede I."/>
            <person name="Drula E."/>
            <person name="Henrissat B."/>
            <person name="Morin E."/>
            <person name="Kohler A."/>
            <person name="Barry K."/>
            <person name="LaButti K."/>
            <person name="Morin E."/>
            <person name="Salamov A."/>
            <person name="Lipzen A."/>
            <person name="Mereny Z."/>
            <person name="Hegedus B."/>
            <person name="Baldrian P."/>
            <person name="Stursova M."/>
            <person name="Weitz H."/>
            <person name="Taylor A."/>
            <person name="Grigoriev I.V."/>
            <person name="Nagy L.G."/>
            <person name="Martin F."/>
            <person name="Kauserud H."/>
        </authorList>
    </citation>
    <scope>NUCLEOTIDE SEQUENCE</scope>
    <source>
        <strain evidence="2">CBHHK188m</strain>
    </source>
</reference>
<organism evidence="2 3">
    <name type="scientific">Mycena maculata</name>
    <dbReference type="NCBI Taxonomy" id="230809"/>
    <lineage>
        <taxon>Eukaryota</taxon>
        <taxon>Fungi</taxon>
        <taxon>Dikarya</taxon>
        <taxon>Basidiomycota</taxon>
        <taxon>Agaricomycotina</taxon>
        <taxon>Agaricomycetes</taxon>
        <taxon>Agaricomycetidae</taxon>
        <taxon>Agaricales</taxon>
        <taxon>Marasmiineae</taxon>
        <taxon>Mycenaceae</taxon>
        <taxon>Mycena</taxon>
    </lineage>
</organism>
<keyword evidence="3" id="KW-1185">Reference proteome</keyword>
<gene>
    <name evidence="2" type="ORF">DFH07DRAFT_712024</name>
</gene>
<evidence type="ECO:0000313" key="2">
    <source>
        <dbReference type="EMBL" id="KAJ7749599.1"/>
    </source>
</evidence>
<evidence type="ECO:0000313" key="3">
    <source>
        <dbReference type="Proteomes" id="UP001215280"/>
    </source>
</evidence>